<evidence type="ECO:0000259" key="4">
    <source>
        <dbReference type="Pfam" id="PF01965"/>
    </source>
</evidence>
<comment type="caution">
    <text evidence="5">The sequence shown here is derived from an EMBL/GenBank/DDBJ whole genome shotgun (WGS) entry which is preliminary data.</text>
</comment>
<evidence type="ECO:0000313" key="6">
    <source>
        <dbReference type="Proteomes" id="UP000433945"/>
    </source>
</evidence>
<dbReference type="SUPFAM" id="SSF52317">
    <property type="entry name" value="Class I glutamine amidotransferase-like"/>
    <property type="match status" value="1"/>
</dbReference>
<keyword evidence="1" id="KW-0346">Stress response</keyword>
<accession>A0A6N8H6Q9</accession>
<dbReference type="EMBL" id="WOWP01000002">
    <property type="protein sequence ID" value="MUV02314.1"/>
    <property type="molecule type" value="Genomic_DNA"/>
</dbReference>
<dbReference type="GO" id="GO:0016740">
    <property type="term" value="F:transferase activity"/>
    <property type="evidence" value="ECO:0007669"/>
    <property type="project" value="UniProtKB-KW"/>
</dbReference>
<dbReference type="Gene3D" id="3.40.50.880">
    <property type="match status" value="1"/>
</dbReference>
<dbReference type="RefSeq" id="WP_157481319.1">
    <property type="nucleotide sequence ID" value="NZ_WOWP01000002.1"/>
</dbReference>
<evidence type="ECO:0000256" key="3">
    <source>
        <dbReference type="ARBA" id="ARBA00038493"/>
    </source>
</evidence>
<organism evidence="5 6">
    <name type="scientific">Flavobacterium rakeshii</name>
    <dbReference type="NCBI Taxonomy" id="1038845"/>
    <lineage>
        <taxon>Bacteria</taxon>
        <taxon>Pseudomonadati</taxon>
        <taxon>Bacteroidota</taxon>
        <taxon>Flavobacteriia</taxon>
        <taxon>Flavobacteriales</taxon>
        <taxon>Flavobacteriaceae</taxon>
        <taxon>Flavobacterium</taxon>
    </lineage>
</organism>
<dbReference type="InterPro" id="IPR029062">
    <property type="entry name" value="Class_I_gatase-like"/>
</dbReference>
<reference evidence="5 6" key="1">
    <citation type="submission" date="2019-12" db="EMBL/GenBank/DDBJ databases">
        <authorList>
            <person name="Sun J.-Q."/>
        </authorList>
    </citation>
    <scope>NUCLEOTIDE SEQUENCE [LARGE SCALE GENOMIC DNA]</scope>
    <source>
        <strain evidence="5 6">JCM 17928</strain>
    </source>
</reference>
<feature type="domain" description="DJ-1/PfpI" evidence="4">
    <location>
        <begin position="69"/>
        <end position="262"/>
    </location>
</feature>
<dbReference type="Pfam" id="PF01965">
    <property type="entry name" value="DJ-1_PfpI"/>
    <property type="match status" value="1"/>
</dbReference>
<evidence type="ECO:0000256" key="1">
    <source>
        <dbReference type="ARBA" id="ARBA00023016"/>
    </source>
</evidence>
<dbReference type="GO" id="GO:0005737">
    <property type="term" value="C:cytoplasm"/>
    <property type="evidence" value="ECO:0007669"/>
    <property type="project" value="TreeGrafter"/>
</dbReference>
<dbReference type="PANTHER" id="PTHR48094">
    <property type="entry name" value="PROTEIN/NUCLEIC ACID DEGLYCASE DJ-1-RELATED"/>
    <property type="match status" value="1"/>
</dbReference>
<dbReference type="PANTHER" id="PTHR48094:SF11">
    <property type="entry name" value="GLUTATHIONE-INDEPENDENT GLYOXALASE HSP31-RELATED"/>
    <property type="match status" value="1"/>
</dbReference>
<dbReference type="InterPro" id="IPR002818">
    <property type="entry name" value="DJ-1/PfpI"/>
</dbReference>
<dbReference type="AlphaFoldDB" id="A0A6N8H6Q9"/>
<proteinExistence type="inferred from homology"/>
<evidence type="ECO:0000256" key="2">
    <source>
        <dbReference type="ARBA" id="ARBA00023239"/>
    </source>
</evidence>
<name>A0A6N8H6Q9_9FLAO</name>
<evidence type="ECO:0000313" key="5">
    <source>
        <dbReference type="EMBL" id="MUV02314.1"/>
    </source>
</evidence>
<keyword evidence="5" id="KW-0315">Glutamine amidotransferase</keyword>
<sequence>MKKALFKTAFVVLALSFASCKETEKKEEADAQPQEETQQAEKTEKKILFVVTSHDKKGDTGKPTGYYLAEVAHPWEVLHEAGYTIDFVSPKGGKAPVDGFDLNDEVNKKFWEDEEYHAKIENTMTPSQVNPKEYEAIYYAGGHGAMWDLPENEELAKIAAQVYEGGGIVGAVCHGPAGLVNIKLSDGSYLVNGKKVNGFTNEEEKAVGLETVVPFLLESKLIERGGQFEKSGMWEPHVTVDNRLITGQNPQSAKGVGEAILKELN</sequence>
<dbReference type="InterPro" id="IPR050325">
    <property type="entry name" value="Prot/Nucl_acid_deglycase"/>
</dbReference>
<dbReference type="GO" id="GO:0019243">
    <property type="term" value="P:methylglyoxal catabolic process to D-lactate via S-lactoyl-glutathione"/>
    <property type="evidence" value="ECO:0007669"/>
    <property type="project" value="TreeGrafter"/>
</dbReference>
<dbReference type="Proteomes" id="UP000433945">
    <property type="component" value="Unassembled WGS sequence"/>
</dbReference>
<keyword evidence="6" id="KW-1185">Reference proteome</keyword>
<keyword evidence="2" id="KW-0456">Lyase</keyword>
<keyword evidence="5" id="KW-0808">Transferase</keyword>
<comment type="similarity">
    <text evidence="3">Belongs to the peptidase C56 family. HSP31-like subfamily.</text>
</comment>
<dbReference type="CDD" id="cd03141">
    <property type="entry name" value="GATase1_Hsp31_like"/>
    <property type="match status" value="1"/>
</dbReference>
<dbReference type="OrthoDB" id="9792284at2"/>
<dbReference type="GO" id="GO:0019172">
    <property type="term" value="F:glyoxalase III activity"/>
    <property type="evidence" value="ECO:0007669"/>
    <property type="project" value="TreeGrafter"/>
</dbReference>
<protein>
    <submittedName>
        <fullName evidence="5">Type 1 glutamine amidotransferase domain-containing protein</fullName>
    </submittedName>
</protein>
<gene>
    <name evidence="5" type="ORF">GN157_01195</name>
</gene>
<dbReference type="PROSITE" id="PS51257">
    <property type="entry name" value="PROKAR_LIPOPROTEIN"/>
    <property type="match status" value="1"/>
</dbReference>